<dbReference type="EMBL" id="WMBC01000003">
    <property type="protein sequence ID" value="MTD60638.1"/>
    <property type="molecule type" value="Genomic_DNA"/>
</dbReference>
<sequence>METQTQEAQEMAATTAKPVRIFQEIELSFTENLIPVQIPVKQFDNQARKVRCRLYQNSVEYVVQEGTIVSYSGTRPDGAVFQYSSESRPELVFVDSGTIILTVTSFMTEVYGRFPIDIYLLSDDGDVLGMFNLTLNVARAAITNRKIATLTYKQCVDATVAGIQGFYISEGGYLVMESDDELGLMKGSYSSTMEKVAADVYDKMVNSSIDGNGYLNFQSWDDLGLVFSLDEESQLVVQYGEEKEQ</sequence>
<comment type="caution">
    <text evidence="1">The sequence shown here is derived from an EMBL/GenBank/DDBJ whole genome shotgun (WGS) entry which is preliminary data.</text>
</comment>
<proteinExistence type="predicted"/>
<evidence type="ECO:0000313" key="2">
    <source>
        <dbReference type="Proteomes" id="UP000437824"/>
    </source>
</evidence>
<dbReference type="AlphaFoldDB" id="A0A844GJ43"/>
<evidence type="ECO:0000313" key="1">
    <source>
        <dbReference type="EMBL" id="MTD60638.1"/>
    </source>
</evidence>
<protein>
    <submittedName>
        <fullName evidence="1">Uncharacterized protein</fullName>
    </submittedName>
</protein>
<gene>
    <name evidence="1" type="ORF">GKZ57_05020</name>
</gene>
<dbReference type="RefSeq" id="WP_154779894.1">
    <property type="nucleotide sequence ID" value="NZ_WMBC01000003.1"/>
</dbReference>
<reference evidence="1 2" key="1">
    <citation type="submission" date="2019-11" db="EMBL/GenBank/DDBJ databases">
        <title>Draft genome sequence of Blautia luti DSM 14534T, isolated from human stool.</title>
        <authorList>
            <person name="Ortiz R."/>
            <person name="Melis-Arcos F."/>
            <person name="Covarrubias P."/>
            <person name="Cardenas J.P."/>
            <person name="Perez-Donoso J."/>
            <person name="Almonacid D."/>
        </authorList>
    </citation>
    <scope>NUCLEOTIDE SEQUENCE [LARGE SCALE GENOMIC DNA]</scope>
    <source>
        <strain evidence="1 2">DSM 14534</strain>
    </source>
</reference>
<dbReference type="Proteomes" id="UP000437824">
    <property type="component" value="Unassembled WGS sequence"/>
</dbReference>
<name>A0A844GJ43_9FIRM</name>
<organism evidence="1 2">
    <name type="scientific">Blautia luti DSM 14534 = JCM 17040</name>
    <dbReference type="NCBI Taxonomy" id="649762"/>
    <lineage>
        <taxon>Bacteria</taxon>
        <taxon>Bacillati</taxon>
        <taxon>Bacillota</taxon>
        <taxon>Clostridia</taxon>
        <taxon>Lachnospirales</taxon>
        <taxon>Lachnospiraceae</taxon>
        <taxon>Blautia</taxon>
    </lineage>
</organism>
<accession>A0A844GJ43</accession>